<dbReference type="OrthoDB" id="72009at2"/>
<proteinExistence type="inferred from homology"/>
<dbReference type="Proteomes" id="UP000032101">
    <property type="component" value="Unassembled WGS sequence"/>
</dbReference>
<dbReference type="InterPro" id="IPR036165">
    <property type="entry name" value="YefM-like_sf"/>
</dbReference>
<evidence type="ECO:0000256" key="1">
    <source>
        <dbReference type="ARBA" id="ARBA00009981"/>
    </source>
</evidence>
<evidence type="ECO:0000313" key="5">
    <source>
        <dbReference type="Proteomes" id="UP000032101"/>
    </source>
</evidence>
<comment type="function">
    <text evidence="2">Antitoxin component of a type II toxin-antitoxin (TA) system.</text>
</comment>
<comment type="similarity">
    <text evidence="1 2">Belongs to the phD/YefM antitoxin family.</text>
</comment>
<dbReference type="PATRIC" id="fig|294.124.peg.3664"/>
<dbReference type="EMBL" id="JXNZ01000176">
    <property type="protein sequence ID" value="KIQ58034.1"/>
    <property type="molecule type" value="Genomic_DNA"/>
</dbReference>
<gene>
    <name evidence="4" type="ORF">RL74_17780</name>
</gene>
<dbReference type="InterPro" id="IPR006442">
    <property type="entry name" value="Antitoxin_Phd/YefM"/>
</dbReference>
<evidence type="ECO:0000256" key="2">
    <source>
        <dbReference type="RuleBase" id="RU362080"/>
    </source>
</evidence>
<comment type="caution">
    <text evidence="4">The sequence shown here is derived from an EMBL/GenBank/DDBJ whole genome shotgun (WGS) entry which is preliminary data.</text>
</comment>
<organism evidence="4 5">
    <name type="scientific">Pseudomonas fluorescens</name>
    <dbReference type="NCBI Taxonomy" id="294"/>
    <lineage>
        <taxon>Bacteria</taxon>
        <taxon>Pseudomonadati</taxon>
        <taxon>Pseudomonadota</taxon>
        <taxon>Gammaproteobacteria</taxon>
        <taxon>Pseudomonadales</taxon>
        <taxon>Pseudomonadaceae</taxon>
        <taxon>Pseudomonas</taxon>
    </lineage>
</organism>
<feature type="compositionally biased region" description="Basic and acidic residues" evidence="3">
    <location>
        <begin position="10"/>
        <end position="23"/>
    </location>
</feature>
<dbReference type="Gene3D" id="3.40.1620.10">
    <property type="entry name" value="YefM-like domain"/>
    <property type="match status" value="1"/>
</dbReference>
<dbReference type="Pfam" id="PF02604">
    <property type="entry name" value="PhdYeFM_antitox"/>
    <property type="match status" value="1"/>
</dbReference>
<protein>
    <recommendedName>
        <fullName evidence="2">Antitoxin</fullName>
    </recommendedName>
</protein>
<sequence length="84" mass="9166">MSITTLSSREFNHDTSGAKKATRDGPVIITDRGKPAHVLLSIEEYQKLTGVNASIVELLVMPDAPDIDFETERAVITPRSVDLS</sequence>
<dbReference type="SUPFAM" id="SSF143120">
    <property type="entry name" value="YefM-like"/>
    <property type="match status" value="1"/>
</dbReference>
<feature type="region of interest" description="Disordered" evidence="3">
    <location>
        <begin position="1"/>
        <end position="27"/>
    </location>
</feature>
<reference evidence="4 5" key="1">
    <citation type="submission" date="2015-01" db="EMBL/GenBank/DDBJ databases">
        <title>Draft Genome Sequence of the Biocontrol and Plant Growth-Promoting Rhizobacteria (PGPR) Pseudomonas fluorescens UM270.</title>
        <authorList>
            <person name="Hernandez-Salmeron J.E."/>
            <person name="Santoyo G."/>
            <person name="Moreno-Hagelsieb G."/>
            <person name="Hernandez-Leon R."/>
        </authorList>
    </citation>
    <scope>NUCLEOTIDE SEQUENCE [LARGE SCALE GENOMIC DNA]</scope>
    <source>
        <strain evidence="4 5">UM270</strain>
    </source>
</reference>
<dbReference type="RefSeq" id="WP_042731112.1">
    <property type="nucleotide sequence ID" value="NZ_JXNZ01000176.1"/>
</dbReference>
<evidence type="ECO:0000313" key="4">
    <source>
        <dbReference type="EMBL" id="KIQ58034.1"/>
    </source>
</evidence>
<evidence type="ECO:0000256" key="3">
    <source>
        <dbReference type="SAM" id="MobiDB-lite"/>
    </source>
</evidence>
<accession>A0A0D0P714</accession>
<name>A0A0D0P714_PSEFL</name>
<dbReference type="AlphaFoldDB" id="A0A0D0P714"/>
<dbReference type="NCBIfam" id="TIGR01552">
    <property type="entry name" value="phd_fam"/>
    <property type="match status" value="1"/>
</dbReference>